<proteinExistence type="predicted"/>
<evidence type="ECO:0000313" key="1">
    <source>
        <dbReference type="EMBL" id="GIU48833.1"/>
    </source>
</evidence>
<name>A0ABQ4PMM8_9GAMM</name>
<dbReference type="EMBL" id="BPEY01000062">
    <property type="protein sequence ID" value="GIU48833.1"/>
    <property type="molecule type" value="Genomic_DNA"/>
</dbReference>
<protein>
    <submittedName>
        <fullName evidence="1">Uncharacterized protein</fullName>
    </submittedName>
</protein>
<accession>A0ABQ4PMM8</accession>
<gene>
    <name evidence="1" type="ORF">TUM4438_31100</name>
</gene>
<reference evidence="1" key="1">
    <citation type="submission" date="2021-05" db="EMBL/GenBank/DDBJ databases">
        <title>Molecular characterization for Shewanella algae harboring chromosomal blaOXA-55-like strains isolated from clinical and environment sample.</title>
        <authorList>
            <person name="Ohama Y."/>
            <person name="Aoki K."/>
            <person name="Harada S."/>
            <person name="Moriya K."/>
            <person name="Ishii Y."/>
            <person name="Tateda K."/>
        </authorList>
    </citation>
    <scope>NUCLEOTIDE SEQUENCE</scope>
    <source>
        <strain evidence="1">JCM 11563</strain>
    </source>
</reference>
<organism evidence="1 2">
    <name type="scientific">Shewanella sairae</name>
    <dbReference type="NCBI Taxonomy" id="190310"/>
    <lineage>
        <taxon>Bacteria</taxon>
        <taxon>Pseudomonadati</taxon>
        <taxon>Pseudomonadota</taxon>
        <taxon>Gammaproteobacteria</taxon>
        <taxon>Alteromonadales</taxon>
        <taxon>Shewanellaceae</taxon>
        <taxon>Shewanella</taxon>
    </lineage>
</organism>
<keyword evidence="2" id="KW-1185">Reference proteome</keyword>
<comment type="caution">
    <text evidence="1">The sequence shown here is derived from an EMBL/GenBank/DDBJ whole genome shotgun (WGS) entry which is preliminary data.</text>
</comment>
<sequence length="60" mass="6586">MNHKIIYTGILLLIAVLLIGCFGHLSSVNVALAESIKQLVELNQTTLLILQELKTNNIAQ</sequence>
<dbReference type="PROSITE" id="PS51257">
    <property type="entry name" value="PROKAR_LIPOPROTEIN"/>
    <property type="match status" value="1"/>
</dbReference>
<dbReference type="RefSeq" id="WP_220782084.1">
    <property type="nucleotide sequence ID" value="NZ_BPEY01000062.1"/>
</dbReference>
<evidence type="ECO:0000313" key="2">
    <source>
        <dbReference type="Proteomes" id="UP000887104"/>
    </source>
</evidence>
<dbReference type="Proteomes" id="UP000887104">
    <property type="component" value="Unassembled WGS sequence"/>
</dbReference>